<dbReference type="HOGENOM" id="CLU_3143699_0_0_1"/>
<gene>
    <name evidence="1" type="ORF">PTRG_05202</name>
</gene>
<protein>
    <submittedName>
        <fullName evidence="1">Uncharacterized protein</fullName>
    </submittedName>
</protein>
<sequence>MRLLLRQVRESFPALRDLDQKLLRKSSTGFHRRTNVYKCGAKDYPVECQ</sequence>
<organism evidence="1 2">
    <name type="scientific">Pyrenophora tritici-repentis (strain Pt-1C-BFP)</name>
    <name type="common">Wheat tan spot fungus</name>
    <name type="synonym">Drechslera tritici-repentis</name>
    <dbReference type="NCBI Taxonomy" id="426418"/>
    <lineage>
        <taxon>Eukaryota</taxon>
        <taxon>Fungi</taxon>
        <taxon>Dikarya</taxon>
        <taxon>Ascomycota</taxon>
        <taxon>Pezizomycotina</taxon>
        <taxon>Dothideomycetes</taxon>
        <taxon>Pleosporomycetidae</taxon>
        <taxon>Pleosporales</taxon>
        <taxon>Pleosporineae</taxon>
        <taxon>Pleosporaceae</taxon>
        <taxon>Pyrenophora</taxon>
    </lineage>
</organism>
<name>B2W402_PYRTR</name>
<dbReference type="InParanoid" id="B2W402"/>
<dbReference type="AlphaFoldDB" id="B2W402"/>
<dbReference type="EMBL" id="DS231618">
    <property type="protein sequence ID" value="EDU48109.1"/>
    <property type="molecule type" value="Genomic_DNA"/>
</dbReference>
<accession>B2W402</accession>
<evidence type="ECO:0000313" key="2">
    <source>
        <dbReference type="Proteomes" id="UP000001471"/>
    </source>
</evidence>
<reference evidence="2" key="1">
    <citation type="journal article" date="2013" name="G3 (Bethesda)">
        <title>Comparative genomics of a plant-pathogenic fungus, Pyrenophora tritici-repentis, reveals transduplication and the impact of repeat elements on pathogenicity and population divergence.</title>
        <authorList>
            <person name="Manning V.A."/>
            <person name="Pandelova I."/>
            <person name="Dhillon B."/>
            <person name="Wilhelm L.J."/>
            <person name="Goodwin S.B."/>
            <person name="Berlin A.M."/>
            <person name="Figueroa M."/>
            <person name="Freitag M."/>
            <person name="Hane J.K."/>
            <person name="Henrissat B."/>
            <person name="Holman W.H."/>
            <person name="Kodira C.D."/>
            <person name="Martin J."/>
            <person name="Oliver R.P."/>
            <person name="Robbertse B."/>
            <person name="Schackwitz W."/>
            <person name="Schwartz D.C."/>
            <person name="Spatafora J.W."/>
            <person name="Turgeon B.G."/>
            <person name="Yandava C."/>
            <person name="Young S."/>
            <person name="Zhou S."/>
            <person name="Zeng Q."/>
            <person name="Grigoriev I.V."/>
            <person name="Ma L.-J."/>
            <person name="Ciuffetti L.M."/>
        </authorList>
    </citation>
    <scope>NUCLEOTIDE SEQUENCE [LARGE SCALE GENOMIC DNA]</scope>
    <source>
        <strain evidence="2">Pt-1C-BFP</strain>
    </source>
</reference>
<evidence type="ECO:0000313" key="1">
    <source>
        <dbReference type="EMBL" id="EDU48109.1"/>
    </source>
</evidence>
<dbReference type="Proteomes" id="UP000001471">
    <property type="component" value="Unassembled WGS sequence"/>
</dbReference>
<proteinExistence type="predicted"/>